<feature type="compositionally biased region" description="Polar residues" evidence="2">
    <location>
        <begin position="713"/>
        <end position="723"/>
    </location>
</feature>
<feature type="compositionally biased region" description="Polar residues" evidence="2">
    <location>
        <begin position="154"/>
        <end position="169"/>
    </location>
</feature>
<keyword evidence="4" id="KW-1185">Reference proteome</keyword>
<evidence type="ECO:0000256" key="1">
    <source>
        <dbReference type="SAM" id="Coils"/>
    </source>
</evidence>
<name>A0A1S3URS3_VIGRR</name>
<sequence length="829" mass="91318">MSSNKPSSMPSNPNSRSSEISNPMRRSFTGNPFNKPSIVPIHGAKTPANSPLDFSRRGSVGVRESGGSLRDSLDNKENGKDQSLKPVKVRSPAVCSKGSKNFMSPTISASCKINESPRKRVLTERNEVVPGPLDPKSHVRKVTFSDPLEEGPRSSLTSEDLSGDSETLMSKNDADSSFETVNNLNVNNLLVPEDDIHTEPSFENEPDFVNLDPTFKLSPTATPPVSLKATVVSPLGADPLIPPYDPKTNYLSPRPQFLHYKPKSRIEIFRERELEDSSISGSFSDSEITEDTQSEGSQKESDVSSDEIVKEEECGQISESSPAKETLMPEIFGEAKEVPKPRFTVRAKAVALILLLAVAFLSISVTDPPVIDRTVFQDLYRVYESSEFSVFARDKFDQLTQFAETNFDEIAQNLQTWFTKLLSSLSDFVSDIRGAQNLAELQYYNLTVQQDDSMVYQYPIFGGGENEIGETHAPIWDIEESVVAADIVSDYIEEDISEEHYEVHEEQVRRDIATVTEVENVFHAPDSEQLAEAGSLDSATITGVESVLDAPESDEVLNMVESEQLAEVGNLEDNLAQEAEVGNLEENLAQEAETNLNVENQQSLNSEIAELSNEAYDSVTSQAQEYDVSKQSLDSDVAKVNDDVAEEKPTTIDAAIKGNEGQLEAIHDSLVFIYLVIGAGTVIIAGAGINWFRKGKNKSKSSMKQPLELQKVSFPSNNQQISPEKSRGPIEMDMIEDSSETSSFQQSSFYSENVANEGHKPGPEKKRKSNYRRESLASSSSDYSTGSQSYGSLTVYEKISKKQGHGDDNVITTPVRRSSRIRNQATSPS</sequence>
<proteinExistence type="predicted"/>
<evidence type="ECO:0000313" key="4">
    <source>
        <dbReference type="Proteomes" id="UP000087766"/>
    </source>
</evidence>
<dbReference type="KEGG" id="vra:106768198"/>
<feature type="coiled-coil region" evidence="1">
    <location>
        <begin position="574"/>
        <end position="601"/>
    </location>
</feature>
<reference evidence="4" key="1">
    <citation type="journal article" date="2014" name="Nat. Commun.">
        <title>Genome sequence of mungbean and insights into evolution within Vigna species.</title>
        <authorList>
            <person name="Kang Y.J."/>
            <person name="Kim S.K."/>
            <person name="Kim M.Y."/>
            <person name="Lestari P."/>
            <person name="Kim K.H."/>
            <person name="Ha B.K."/>
            <person name="Jun T.H."/>
            <person name="Hwang W.J."/>
            <person name="Lee T."/>
            <person name="Lee J."/>
            <person name="Shim S."/>
            <person name="Yoon M.Y."/>
            <person name="Jang Y.E."/>
            <person name="Han K.S."/>
            <person name="Taeprayoon P."/>
            <person name="Yoon N."/>
            <person name="Somta P."/>
            <person name="Tanya P."/>
            <person name="Kim K.S."/>
            <person name="Gwag J.G."/>
            <person name="Moon J.K."/>
            <person name="Lee Y.H."/>
            <person name="Park B.S."/>
            <person name="Bombarely A."/>
            <person name="Doyle J.J."/>
            <person name="Jackson S.A."/>
            <person name="Schafleitner R."/>
            <person name="Srinives P."/>
            <person name="Varshney R.K."/>
            <person name="Lee S.H."/>
        </authorList>
    </citation>
    <scope>NUCLEOTIDE SEQUENCE [LARGE SCALE GENOMIC DNA]</scope>
    <source>
        <strain evidence="4">cv. VC1973A</strain>
    </source>
</reference>
<feature type="compositionally biased region" description="Low complexity" evidence="2">
    <location>
        <begin position="277"/>
        <end position="286"/>
    </location>
</feature>
<accession>A0A1S3URS3</accession>
<feature type="transmembrane region" description="Helical" evidence="3">
    <location>
        <begin position="671"/>
        <end position="692"/>
    </location>
</feature>
<evidence type="ECO:0000313" key="5">
    <source>
        <dbReference type="RefSeq" id="XP_014508682.1"/>
    </source>
</evidence>
<keyword evidence="3" id="KW-0472">Membrane</keyword>
<feature type="region of interest" description="Disordered" evidence="2">
    <location>
        <begin position="128"/>
        <end position="169"/>
    </location>
</feature>
<dbReference type="GeneID" id="106768198"/>
<feature type="region of interest" description="Disordered" evidence="2">
    <location>
        <begin position="277"/>
        <end position="323"/>
    </location>
</feature>
<evidence type="ECO:0000256" key="2">
    <source>
        <dbReference type="SAM" id="MobiDB-lite"/>
    </source>
</evidence>
<feature type="region of interest" description="Disordered" evidence="2">
    <location>
        <begin position="702"/>
        <end position="829"/>
    </location>
</feature>
<gene>
    <name evidence="5" type="primary">LOC106768198</name>
</gene>
<dbReference type="PANTHER" id="PTHR34775:SF4">
    <property type="entry name" value="TRANSMEMBRANE PROTEIN"/>
    <property type="match status" value="1"/>
</dbReference>
<feature type="compositionally biased region" description="Low complexity" evidence="2">
    <location>
        <begin position="57"/>
        <end position="70"/>
    </location>
</feature>
<feature type="compositionally biased region" description="Low complexity" evidence="2">
    <location>
        <begin position="1"/>
        <end position="18"/>
    </location>
</feature>
<organism evidence="4 5">
    <name type="scientific">Vigna radiata var. radiata</name>
    <name type="common">Mung bean</name>
    <name type="synonym">Phaseolus aureus</name>
    <dbReference type="NCBI Taxonomy" id="3916"/>
    <lineage>
        <taxon>Eukaryota</taxon>
        <taxon>Viridiplantae</taxon>
        <taxon>Streptophyta</taxon>
        <taxon>Embryophyta</taxon>
        <taxon>Tracheophyta</taxon>
        <taxon>Spermatophyta</taxon>
        <taxon>Magnoliopsida</taxon>
        <taxon>eudicotyledons</taxon>
        <taxon>Gunneridae</taxon>
        <taxon>Pentapetalae</taxon>
        <taxon>rosids</taxon>
        <taxon>fabids</taxon>
        <taxon>Fabales</taxon>
        <taxon>Fabaceae</taxon>
        <taxon>Papilionoideae</taxon>
        <taxon>50 kb inversion clade</taxon>
        <taxon>NPAAA clade</taxon>
        <taxon>indigoferoid/millettioid clade</taxon>
        <taxon>Phaseoleae</taxon>
        <taxon>Vigna</taxon>
    </lineage>
</organism>
<feature type="compositionally biased region" description="Basic and acidic residues" evidence="2">
    <location>
        <begin position="297"/>
        <end position="313"/>
    </location>
</feature>
<feature type="compositionally biased region" description="Basic and acidic residues" evidence="2">
    <location>
        <begin position="71"/>
        <end position="83"/>
    </location>
</feature>
<dbReference type="PANTHER" id="PTHR34775">
    <property type="entry name" value="TRANSMEMBRANE PROTEIN"/>
    <property type="match status" value="1"/>
</dbReference>
<feature type="compositionally biased region" description="Low complexity" evidence="2">
    <location>
        <begin position="740"/>
        <end position="752"/>
    </location>
</feature>
<feature type="region of interest" description="Disordered" evidence="2">
    <location>
        <begin position="1"/>
        <end position="100"/>
    </location>
</feature>
<keyword evidence="3" id="KW-0812">Transmembrane</keyword>
<dbReference type="AlphaFoldDB" id="A0A1S3URS3"/>
<feature type="compositionally biased region" description="Low complexity" evidence="2">
    <location>
        <begin position="776"/>
        <end position="792"/>
    </location>
</feature>
<dbReference type="OrthoDB" id="676522at2759"/>
<feature type="compositionally biased region" description="Basic and acidic residues" evidence="2">
    <location>
        <begin position="798"/>
        <end position="808"/>
    </location>
</feature>
<dbReference type="STRING" id="3916.A0A1S3URS3"/>
<keyword evidence="1" id="KW-0175">Coiled coil</keyword>
<dbReference type="RefSeq" id="XP_014508682.1">
    <property type="nucleotide sequence ID" value="XM_014653196.2"/>
</dbReference>
<feature type="compositionally biased region" description="Polar residues" evidence="2">
    <location>
        <begin position="810"/>
        <end position="829"/>
    </location>
</feature>
<protein>
    <submittedName>
        <fullName evidence="5">Uncharacterized protein LOC106768198</fullName>
    </submittedName>
</protein>
<dbReference type="Proteomes" id="UP000087766">
    <property type="component" value="Chromosome 7"/>
</dbReference>
<reference evidence="5" key="2">
    <citation type="submission" date="2025-08" db="UniProtKB">
        <authorList>
            <consortium name="RefSeq"/>
        </authorList>
    </citation>
    <scope>IDENTIFICATION</scope>
    <source>
        <tissue evidence="5">Leaf</tissue>
    </source>
</reference>
<keyword evidence="3" id="KW-1133">Transmembrane helix</keyword>
<evidence type="ECO:0000256" key="3">
    <source>
        <dbReference type="SAM" id="Phobius"/>
    </source>
</evidence>